<feature type="transmembrane region" description="Helical" evidence="1">
    <location>
        <begin position="20"/>
        <end position="42"/>
    </location>
</feature>
<accession>A0A9P1ILE2</accession>
<organism evidence="2 3">
    <name type="scientific">Caenorhabditis angaria</name>
    <dbReference type="NCBI Taxonomy" id="860376"/>
    <lineage>
        <taxon>Eukaryota</taxon>
        <taxon>Metazoa</taxon>
        <taxon>Ecdysozoa</taxon>
        <taxon>Nematoda</taxon>
        <taxon>Chromadorea</taxon>
        <taxon>Rhabditida</taxon>
        <taxon>Rhabditina</taxon>
        <taxon>Rhabditomorpha</taxon>
        <taxon>Rhabditoidea</taxon>
        <taxon>Rhabditidae</taxon>
        <taxon>Peloderinae</taxon>
        <taxon>Caenorhabditis</taxon>
    </lineage>
</organism>
<gene>
    <name evidence="2" type="ORF">CAMP_LOCUS10377</name>
</gene>
<evidence type="ECO:0000256" key="1">
    <source>
        <dbReference type="SAM" id="Phobius"/>
    </source>
</evidence>
<keyword evidence="1" id="KW-1133">Transmembrane helix</keyword>
<evidence type="ECO:0000313" key="2">
    <source>
        <dbReference type="EMBL" id="CAI5447740.1"/>
    </source>
</evidence>
<reference evidence="2" key="1">
    <citation type="submission" date="2022-11" db="EMBL/GenBank/DDBJ databases">
        <authorList>
            <person name="Kikuchi T."/>
        </authorList>
    </citation>
    <scope>NUCLEOTIDE SEQUENCE</scope>
    <source>
        <strain evidence="2">PS1010</strain>
    </source>
</reference>
<proteinExistence type="predicted"/>
<keyword evidence="1" id="KW-0472">Membrane</keyword>
<dbReference type="Proteomes" id="UP001152747">
    <property type="component" value="Unassembled WGS sequence"/>
</dbReference>
<sequence>MSTPVSEKKGAPPKLNKFHLISIFAASIFLIIITDTVLGLILSQSHSDDKTVDSMTEAIQKLPDFAKDEAFSELPTDLCL</sequence>
<dbReference type="AlphaFoldDB" id="A0A9P1ILE2"/>
<dbReference type="EMBL" id="CANHGI010000004">
    <property type="protein sequence ID" value="CAI5447740.1"/>
    <property type="molecule type" value="Genomic_DNA"/>
</dbReference>
<keyword evidence="1" id="KW-0812">Transmembrane</keyword>
<protein>
    <submittedName>
        <fullName evidence="2">Uncharacterized protein</fullName>
    </submittedName>
</protein>
<name>A0A9P1ILE2_9PELO</name>
<evidence type="ECO:0000313" key="3">
    <source>
        <dbReference type="Proteomes" id="UP001152747"/>
    </source>
</evidence>
<keyword evidence="3" id="KW-1185">Reference proteome</keyword>
<comment type="caution">
    <text evidence="2">The sequence shown here is derived from an EMBL/GenBank/DDBJ whole genome shotgun (WGS) entry which is preliminary data.</text>
</comment>